<organism evidence="3 4">
    <name type="scientific">Dysgonomonas alginatilytica</name>
    <dbReference type="NCBI Taxonomy" id="1605892"/>
    <lineage>
        <taxon>Bacteria</taxon>
        <taxon>Pseudomonadati</taxon>
        <taxon>Bacteroidota</taxon>
        <taxon>Bacteroidia</taxon>
        <taxon>Bacteroidales</taxon>
        <taxon>Dysgonomonadaceae</taxon>
        <taxon>Dysgonomonas</taxon>
    </lineage>
</organism>
<dbReference type="InterPro" id="IPR050553">
    <property type="entry name" value="Thioredoxin_ResA/DsbE_sf"/>
</dbReference>
<evidence type="ECO:0000313" key="4">
    <source>
        <dbReference type="Proteomes" id="UP000247973"/>
    </source>
</evidence>
<proteinExistence type="predicted"/>
<dbReference type="InterPro" id="IPR013740">
    <property type="entry name" value="Redoxin"/>
</dbReference>
<feature type="chain" id="PRO_5016166774" evidence="1">
    <location>
        <begin position="20"/>
        <end position="357"/>
    </location>
</feature>
<keyword evidence="4" id="KW-1185">Reference proteome</keyword>
<feature type="signal peptide" evidence="1">
    <location>
        <begin position="1"/>
        <end position="19"/>
    </location>
</feature>
<dbReference type="Proteomes" id="UP000247973">
    <property type="component" value="Unassembled WGS sequence"/>
</dbReference>
<dbReference type="Gene3D" id="3.40.30.10">
    <property type="entry name" value="Glutaredoxin"/>
    <property type="match status" value="1"/>
</dbReference>
<keyword evidence="1" id="KW-0732">Signal</keyword>
<dbReference type="InterPro" id="IPR025380">
    <property type="entry name" value="DUF4369"/>
</dbReference>
<accession>A0A2V3PU65</accession>
<evidence type="ECO:0000259" key="2">
    <source>
        <dbReference type="PROSITE" id="PS51352"/>
    </source>
</evidence>
<dbReference type="AlphaFoldDB" id="A0A2V3PU65"/>
<dbReference type="GO" id="GO:0016491">
    <property type="term" value="F:oxidoreductase activity"/>
    <property type="evidence" value="ECO:0007669"/>
    <property type="project" value="InterPro"/>
</dbReference>
<reference evidence="3 4" key="1">
    <citation type="submission" date="2018-03" db="EMBL/GenBank/DDBJ databases">
        <title>Genomic Encyclopedia of Archaeal and Bacterial Type Strains, Phase II (KMG-II): from individual species to whole genera.</title>
        <authorList>
            <person name="Goeker M."/>
        </authorList>
    </citation>
    <scope>NUCLEOTIDE SEQUENCE [LARGE SCALE GENOMIC DNA]</scope>
    <source>
        <strain evidence="3 4">DSM 100214</strain>
    </source>
</reference>
<comment type="caution">
    <text evidence="3">The sequence shown here is derived from an EMBL/GenBank/DDBJ whole genome shotgun (WGS) entry which is preliminary data.</text>
</comment>
<dbReference type="Pfam" id="PF08534">
    <property type="entry name" value="Redoxin"/>
    <property type="match status" value="1"/>
</dbReference>
<dbReference type="PROSITE" id="PS51352">
    <property type="entry name" value="THIOREDOXIN_2"/>
    <property type="match status" value="1"/>
</dbReference>
<dbReference type="EMBL" id="QICL01000017">
    <property type="protein sequence ID" value="PXV62840.1"/>
    <property type="molecule type" value="Genomic_DNA"/>
</dbReference>
<dbReference type="PROSITE" id="PS51257">
    <property type="entry name" value="PROKAR_LIPOPROTEIN"/>
    <property type="match status" value="1"/>
</dbReference>
<feature type="domain" description="Thioredoxin" evidence="2">
    <location>
        <begin position="220"/>
        <end position="357"/>
    </location>
</feature>
<dbReference type="SUPFAM" id="SSF52833">
    <property type="entry name" value="Thioredoxin-like"/>
    <property type="match status" value="1"/>
</dbReference>
<evidence type="ECO:0000313" key="3">
    <source>
        <dbReference type="EMBL" id="PXV62840.1"/>
    </source>
</evidence>
<dbReference type="PANTHER" id="PTHR42852">
    <property type="entry name" value="THIOL:DISULFIDE INTERCHANGE PROTEIN DSBE"/>
    <property type="match status" value="1"/>
</dbReference>
<gene>
    <name evidence="3" type="ORF">CLV62_11756</name>
</gene>
<dbReference type="Pfam" id="PF14289">
    <property type="entry name" value="DUF4369"/>
    <property type="match status" value="1"/>
</dbReference>
<evidence type="ECO:0000256" key="1">
    <source>
        <dbReference type="SAM" id="SignalP"/>
    </source>
</evidence>
<dbReference type="InterPro" id="IPR013766">
    <property type="entry name" value="Thioredoxin_domain"/>
</dbReference>
<protein>
    <submittedName>
        <fullName evidence="3">AhpC/TSA family protein</fullName>
    </submittedName>
</protein>
<dbReference type="PANTHER" id="PTHR42852:SF13">
    <property type="entry name" value="PROTEIN DIPZ"/>
    <property type="match status" value="1"/>
</dbReference>
<sequence length="357" mass="40110">MIRGLIIFSLIIFSVISCTNTSDTNFTVEGKLENLSVSEIYAVKELTKDSISIDTITVDKGGKFTYKGKVESQALVSLFMGEGLKPLRFFLEPDYKVSITGDALEGDLVEIRGGRVNNDLAEFKKKNANILQSRYRVLAKNENLDVSELKNINYQLARCVRECVESDPAKISAVILMNDFSINNISLDLLGNDIELLKGEAANFYLTTSLKEYYDRVKISMVGSVAPDFTLQSTRGKSVSLKDFKGKPVLLIFDLKDAPANEAYFTLMKETQAKLKDKVQFVAIVIDEDDKSPDPKIIEIANSLDWTVLLDGRKWNSQTVKKYNVTEVPYMILISKDGIIEDRDVSFEALLELYKNK</sequence>
<name>A0A2V3PU65_9BACT</name>
<dbReference type="InterPro" id="IPR036249">
    <property type="entry name" value="Thioredoxin-like_sf"/>
</dbReference>